<gene>
    <name evidence="2" type="ORF">A5888_001632</name>
    <name evidence="1" type="ORF">A5888_003182</name>
</gene>
<evidence type="ECO:0000313" key="1">
    <source>
        <dbReference type="EMBL" id="OTP13704.1"/>
    </source>
</evidence>
<keyword evidence="3" id="KW-1185">Reference proteome</keyword>
<evidence type="ECO:0000313" key="2">
    <source>
        <dbReference type="EMBL" id="WYJ89904.1"/>
    </source>
</evidence>
<reference evidence="2" key="2">
    <citation type="submission" date="2017-05" db="EMBL/GenBank/DDBJ databases">
        <authorList>
            <consortium name="The Broad Institute Genomics Platform"/>
            <consortium name="The Broad Institute Genomic Center for Infectious Diseases"/>
            <person name="Earl A."/>
            <person name="Manson A."/>
            <person name="Schwartman J."/>
            <person name="Gilmore M."/>
            <person name="Abouelleil A."/>
            <person name="Cao P."/>
            <person name="Chapman S."/>
            <person name="Cusick C."/>
            <person name="Shea T."/>
            <person name="Young S."/>
            <person name="Neafsey D."/>
            <person name="Nusbaum C."/>
            <person name="Birren B."/>
        </authorList>
    </citation>
    <scope>NUCLEOTIDE SEQUENCE</scope>
    <source>
        <strain evidence="2">9E7_DIV0242</strain>
    </source>
</reference>
<reference evidence="1" key="1">
    <citation type="submission" date="2017-05" db="EMBL/GenBank/DDBJ databases">
        <title>The Genome Sequence of Enterococcus sp. 9E7_DIV0242.</title>
        <authorList>
            <consortium name="The Broad Institute Genomics Platform"/>
            <consortium name="The Broad Institute Genomic Center for Infectious Diseases"/>
            <person name="Earl A."/>
            <person name="Manson A."/>
            <person name="Schwartman J."/>
            <person name="Gilmore M."/>
            <person name="Abouelleil A."/>
            <person name="Cao P."/>
            <person name="Chapman S."/>
            <person name="Cusick C."/>
            <person name="Shea T."/>
            <person name="Young S."/>
            <person name="Neafsey D."/>
            <person name="Nusbaum C."/>
            <person name="Birren B."/>
        </authorList>
    </citation>
    <scope>NUCLEOTIDE SEQUENCE [LARGE SCALE GENOMIC DNA]</scope>
    <source>
        <strain evidence="1">9E7_DIV0242</strain>
    </source>
</reference>
<protein>
    <submittedName>
        <fullName evidence="1">Uncharacterized protein</fullName>
    </submittedName>
</protein>
<proteinExistence type="predicted"/>
<dbReference type="EMBL" id="CP147247">
    <property type="protein sequence ID" value="WYJ89904.1"/>
    <property type="molecule type" value="Genomic_DNA"/>
</dbReference>
<dbReference type="EMBL" id="NGMM01000005">
    <property type="protein sequence ID" value="OTP13704.1"/>
    <property type="molecule type" value="Genomic_DNA"/>
</dbReference>
<evidence type="ECO:0000313" key="3">
    <source>
        <dbReference type="Proteomes" id="UP000195141"/>
    </source>
</evidence>
<dbReference type="RefSeq" id="WP_086350175.1">
    <property type="nucleotide sequence ID" value="NZ_CP147247.1"/>
</dbReference>
<dbReference type="Proteomes" id="UP000195141">
    <property type="component" value="Chromosome"/>
</dbReference>
<accession>A0A242K5P4</accession>
<sequence>MNEKQKLASEIVDYVAVVGAKNSHIQGVAKRLLELVTPAKKEFSIMDVINAELNERVKHNEL</sequence>
<reference evidence="2" key="3">
    <citation type="submission" date="2024-03" db="EMBL/GenBank/DDBJ databases">
        <title>The Genome Sequence of Enterococcus sp. DIV0242b.</title>
        <authorList>
            <consortium name="The Broad Institute Genomics Platform"/>
            <consortium name="The Broad Institute Microbial Omics Core"/>
            <consortium name="The Broad Institute Genomic Center for Infectious Diseases"/>
            <person name="Earl A."/>
            <person name="Manson A."/>
            <person name="Gilmore M."/>
            <person name="Schwartman J."/>
            <person name="Shea T."/>
            <person name="Abouelleil A."/>
            <person name="Cao P."/>
            <person name="Chapman S."/>
            <person name="Cusick C."/>
            <person name="Young S."/>
            <person name="Neafsey D."/>
            <person name="Nusbaum C."/>
            <person name="Birren B."/>
        </authorList>
    </citation>
    <scope>NUCLEOTIDE SEQUENCE</scope>
    <source>
        <strain evidence="2">9E7_DIV0242</strain>
    </source>
</reference>
<dbReference type="AlphaFoldDB" id="A0A242K5P4"/>
<name>A0A242K5P4_9ENTE</name>
<organism evidence="1">
    <name type="scientific">Candidatus Enterococcus clewellii</name>
    <dbReference type="NCBI Taxonomy" id="1834193"/>
    <lineage>
        <taxon>Bacteria</taxon>
        <taxon>Bacillati</taxon>
        <taxon>Bacillota</taxon>
        <taxon>Bacilli</taxon>
        <taxon>Lactobacillales</taxon>
        <taxon>Enterococcaceae</taxon>
        <taxon>Enterococcus</taxon>
    </lineage>
</organism>